<dbReference type="EC" id="2.4.2.8" evidence="5 15"/>
<evidence type="ECO:0000256" key="13">
    <source>
        <dbReference type="ARBA" id="ARBA00048811"/>
    </source>
</evidence>
<dbReference type="Gene3D" id="3.40.50.2020">
    <property type="match status" value="1"/>
</dbReference>
<keyword evidence="11 15" id="KW-0547">Nucleotide-binding</keyword>
<evidence type="ECO:0000313" key="18">
    <source>
        <dbReference type="Proteomes" id="UP000189733"/>
    </source>
</evidence>
<dbReference type="GO" id="GO:0046100">
    <property type="term" value="P:hypoxanthine metabolic process"/>
    <property type="evidence" value="ECO:0007669"/>
    <property type="project" value="TreeGrafter"/>
</dbReference>
<keyword evidence="8 15" id="KW-0808">Transferase</keyword>
<comment type="subcellular location">
    <subcellularLocation>
        <location evidence="2 15">Cytoplasm</location>
    </subcellularLocation>
</comment>
<dbReference type="STRING" id="1121442.SAMN02745702_01680"/>
<evidence type="ECO:0000313" key="17">
    <source>
        <dbReference type="EMBL" id="SKA72733.1"/>
    </source>
</evidence>
<dbReference type="GO" id="GO:0004422">
    <property type="term" value="F:hypoxanthine phosphoribosyltransferase activity"/>
    <property type="evidence" value="ECO:0007669"/>
    <property type="project" value="InterPro"/>
</dbReference>
<sequence length="175" mass="19791">MKELTPNMKVVVSAEEIQKRIDELGAEITEHFQGEPVTVVCVLKGGFLFFADLVRSIKLDLELDFVRLASYGKGTESGELVFSKDLETSIKGKNVLIVEDIVDTGHSMDFLLRTLDERNPKRLALAALVDKHERREADVKVDFYGFHLAEGFIIGYGMDFAEKYRELDGIYELVD</sequence>
<gene>
    <name evidence="17" type="ORF">SAMN02745702_01680</name>
</gene>
<evidence type="ECO:0000259" key="16">
    <source>
        <dbReference type="Pfam" id="PF00156"/>
    </source>
</evidence>
<dbReference type="PANTHER" id="PTHR43340:SF1">
    <property type="entry name" value="HYPOXANTHINE PHOSPHORIBOSYLTRANSFERASE"/>
    <property type="match status" value="1"/>
</dbReference>
<reference evidence="17 18" key="1">
    <citation type="submission" date="2017-02" db="EMBL/GenBank/DDBJ databases">
        <authorList>
            <person name="Peterson S.W."/>
        </authorList>
    </citation>
    <scope>NUCLEOTIDE SEQUENCE [LARGE SCALE GENOMIC DNA]</scope>
    <source>
        <strain evidence="17 18">DSM 18034</strain>
    </source>
</reference>
<keyword evidence="12 15" id="KW-0460">Magnesium</keyword>
<feature type="domain" description="Phosphoribosyltransferase" evidence="16">
    <location>
        <begin position="15"/>
        <end position="160"/>
    </location>
</feature>
<evidence type="ECO:0000256" key="4">
    <source>
        <dbReference type="ARBA" id="ARBA00008391"/>
    </source>
</evidence>
<comment type="cofactor">
    <cofactor evidence="1 15">
        <name>Mg(2+)</name>
        <dbReference type="ChEBI" id="CHEBI:18420"/>
    </cofactor>
</comment>
<keyword evidence="6 15" id="KW-0963">Cytoplasm</keyword>
<evidence type="ECO:0000256" key="7">
    <source>
        <dbReference type="ARBA" id="ARBA00022676"/>
    </source>
</evidence>
<comment type="catalytic activity">
    <reaction evidence="14">
        <text>IMP + diphosphate = hypoxanthine + 5-phospho-alpha-D-ribose 1-diphosphate</text>
        <dbReference type="Rhea" id="RHEA:17973"/>
        <dbReference type="ChEBI" id="CHEBI:17368"/>
        <dbReference type="ChEBI" id="CHEBI:33019"/>
        <dbReference type="ChEBI" id="CHEBI:58017"/>
        <dbReference type="ChEBI" id="CHEBI:58053"/>
        <dbReference type="EC" id="2.4.2.8"/>
    </reaction>
    <physiologicalReaction direction="right-to-left" evidence="14">
        <dbReference type="Rhea" id="RHEA:17975"/>
    </physiologicalReaction>
</comment>
<dbReference type="GO" id="GO:0006178">
    <property type="term" value="P:guanine salvage"/>
    <property type="evidence" value="ECO:0007669"/>
    <property type="project" value="TreeGrafter"/>
</dbReference>
<dbReference type="GO" id="GO:0005829">
    <property type="term" value="C:cytosol"/>
    <property type="evidence" value="ECO:0007669"/>
    <property type="project" value="TreeGrafter"/>
</dbReference>
<dbReference type="Pfam" id="PF00156">
    <property type="entry name" value="Pribosyltran"/>
    <property type="match status" value="1"/>
</dbReference>
<dbReference type="InterPro" id="IPR029057">
    <property type="entry name" value="PRTase-like"/>
</dbReference>
<dbReference type="GO" id="GO:0000287">
    <property type="term" value="F:magnesium ion binding"/>
    <property type="evidence" value="ECO:0007669"/>
    <property type="project" value="TreeGrafter"/>
</dbReference>
<comment type="pathway">
    <text evidence="3 15">Purine metabolism; IMP biosynthesis via salvage pathway; IMP from hypoxanthine: step 1/1.</text>
</comment>
<dbReference type="InterPro" id="IPR050408">
    <property type="entry name" value="HGPRT"/>
</dbReference>
<evidence type="ECO:0000256" key="14">
    <source>
        <dbReference type="ARBA" id="ARBA00049402"/>
    </source>
</evidence>
<dbReference type="NCBIfam" id="TIGR01203">
    <property type="entry name" value="HGPRTase"/>
    <property type="match status" value="1"/>
</dbReference>
<dbReference type="CDD" id="cd06223">
    <property type="entry name" value="PRTases_typeI"/>
    <property type="match status" value="1"/>
</dbReference>
<evidence type="ECO:0000256" key="12">
    <source>
        <dbReference type="ARBA" id="ARBA00022842"/>
    </source>
</evidence>
<dbReference type="GO" id="GO:0032263">
    <property type="term" value="P:GMP salvage"/>
    <property type="evidence" value="ECO:0007669"/>
    <property type="project" value="TreeGrafter"/>
</dbReference>
<dbReference type="AlphaFoldDB" id="A0A1T4W664"/>
<organism evidence="17 18">
    <name type="scientific">Desulfobaculum bizertense DSM 18034</name>
    <dbReference type="NCBI Taxonomy" id="1121442"/>
    <lineage>
        <taxon>Bacteria</taxon>
        <taxon>Pseudomonadati</taxon>
        <taxon>Thermodesulfobacteriota</taxon>
        <taxon>Desulfovibrionia</taxon>
        <taxon>Desulfovibrionales</taxon>
        <taxon>Desulfovibrionaceae</taxon>
        <taxon>Desulfobaculum</taxon>
    </lineage>
</organism>
<dbReference type="InterPro" id="IPR000836">
    <property type="entry name" value="PRTase_dom"/>
</dbReference>
<dbReference type="EMBL" id="FUYA01000005">
    <property type="protein sequence ID" value="SKA72733.1"/>
    <property type="molecule type" value="Genomic_DNA"/>
</dbReference>
<dbReference type="PANTHER" id="PTHR43340">
    <property type="entry name" value="HYPOXANTHINE-GUANINE PHOSPHORIBOSYLTRANSFERASE"/>
    <property type="match status" value="1"/>
</dbReference>
<evidence type="ECO:0000256" key="15">
    <source>
        <dbReference type="RuleBase" id="RU364099"/>
    </source>
</evidence>
<dbReference type="InterPro" id="IPR005904">
    <property type="entry name" value="Hxn_phspho_trans"/>
</dbReference>
<comment type="similarity">
    <text evidence="4 15">Belongs to the purine/pyrimidine phosphoribosyltransferase family.</text>
</comment>
<proteinExistence type="inferred from homology"/>
<keyword evidence="18" id="KW-1185">Reference proteome</keyword>
<evidence type="ECO:0000256" key="8">
    <source>
        <dbReference type="ARBA" id="ARBA00022679"/>
    </source>
</evidence>
<evidence type="ECO:0000256" key="2">
    <source>
        <dbReference type="ARBA" id="ARBA00004496"/>
    </source>
</evidence>
<evidence type="ECO:0000256" key="5">
    <source>
        <dbReference type="ARBA" id="ARBA00011895"/>
    </source>
</evidence>
<dbReference type="UniPathway" id="UPA00591">
    <property type="reaction ID" value="UER00648"/>
</dbReference>
<keyword evidence="9 15" id="KW-0479">Metal-binding</keyword>
<evidence type="ECO:0000256" key="1">
    <source>
        <dbReference type="ARBA" id="ARBA00001946"/>
    </source>
</evidence>
<name>A0A1T4W664_9BACT</name>
<dbReference type="GO" id="GO:0032264">
    <property type="term" value="P:IMP salvage"/>
    <property type="evidence" value="ECO:0007669"/>
    <property type="project" value="UniProtKB-UniPathway"/>
</dbReference>
<evidence type="ECO:0000256" key="6">
    <source>
        <dbReference type="ARBA" id="ARBA00022490"/>
    </source>
</evidence>
<evidence type="ECO:0000256" key="10">
    <source>
        <dbReference type="ARBA" id="ARBA00022726"/>
    </source>
</evidence>
<evidence type="ECO:0000256" key="11">
    <source>
        <dbReference type="ARBA" id="ARBA00022741"/>
    </source>
</evidence>
<keyword evidence="10 15" id="KW-0660">Purine salvage</keyword>
<dbReference type="GO" id="GO:0000166">
    <property type="term" value="F:nucleotide binding"/>
    <property type="evidence" value="ECO:0007669"/>
    <property type="project" value="UniProtKB-KW"/>
</dbReference>
<protein>
    <recommendedName>
        <fullName evidence="5 15">Hypoxanthine phosphoribosyltransferase</fullName>
        <ecNumber evidence="5 15">2.4.2.8</ecNumber>
    </recommendedName>
</protein>
<evidence type="ECO:0000256" key="9">
    <source>
        <dbReference type="ARBA" id="ARBA00022723"/>
    </source>
</evidence>
<evidence type="ECO:0000256" key="3">
    <source>
        <dbReference type="ARBA" id="ARBA00004669"/>
    </source>
</evidence>
<dbReference type="Proteomes" id="UP000189733">
    <property type="component" value="Unassembled WGS sequence"/>
</dbReference>
<comment type="catalytic activity">
    <reaction evidence="13">
        <text>GMP + diphosphate = guanine + 5-phospho-alpha-D-ribose 1-diphosphate</text>
        <dbReference type="Rhea" id="RHEA:25424"/>
        <dbReference type="ChEBI" id="CHEBI:16235"/>
        <dbReference type="ChEBI" id="CHEBI:33019"/>
        <dbReference type="ChEBI" id="CHEBI:58017"/>
        <dbReference type="ChEBI" id="CHEBI:58115"/>
        <dbReference type="EC" id="2.4.2.8"/>
    </reaction>
    <physiologicalReaction direction="right-to-left" evidence="13">
        <dbReference type="Rhea" id="RHEA:25426"/>
    </physiologicalReaction>
</comment>
<accession>A0A1T4W664</accession>
<dbReference type="FunFam" id="3.40.50.2020:FF:000006">
    <property type="entry name" value="Hypoxanthine phosphoribosyltransferase"/>
    <property type="match status" value="1"/>
</dbReference>
<dbReference type="SUPFAM" id="SSF53271">
    <property type="entry name" value="PRTase-like"/>
    <property type="match status" value="1"/>
</dbReference>
<dbReference type="GO" id="GO:0006166">
    <property type="term" value="P:purine ribonucleoside salvage"/>
    <property type="evidence" value="ECO:0007669"/>
    <property type="project" value="UniProtKB-KW"/>
</dbReference>
<keyword evidence="7 15" id="KW-0328">Glycosyltransferase</keyword>
<dbReference type="GO" id="GO:0052657">
    <property type="term" value="F:guanine phosphoribosyltransferase activity"/>
    <property type="evidence" value="ECO:0007669"/>
    <property type="project" value="RHEA"/>
</dbReference>